<accession>A0A0H2YQB9</accession>
<organism evidence="6 7">
    <name type="scientific">Clostridium perfringens (strain ATCC 13124 / DSM 756 / JCM 1290 / NCIMB 6125 / NCTC 8237 / Type A)</name>
    <dbReference type="NCBI Taxonomy" id="195103"/>
    <lineage>
        <taxon>Bacteria</taxon>
        <taxon>Bacillati</taxon>
        <taxon>Bacillota</taxon>
        <taxon>Clostridia</taxon>
        <taxon>Eubacteriales</taxon>
        <taxon>Clostridiaceae</taxon>
        <taxon>Clostridium</taxon>
    </lineage>
</organism>
<name>A0A0H2YQB9_CLOP1</name>
<feature type="transmembrane region" description="Helical" evidence="5">
    <location>
        <begin position="263"/>
        <end position="282"/>
    </location>
</feature>
<evidence type="ECO:0000256" key="3">
    <source>
        <dbReference type="ARBA" id="ARBA00022989"/>
    </source>
</evidence>
<keyword evidence="4 5" id="KW-0472">Membrane</keyword>
<dbReference type="GO" id="GO:0015108">
    <property type="term" value="F:chloride transmembrane transporter activity"/>
    <property type="evidence" value="ECO:0007669"/>
    <property type="project" value="InterPro"/>
</dbReference>
<evidence type="ECO:0000256" key="4">
    <source>
        <dbReference type="ARBA" id="ARBA00023136"/>
    </source>
</evidence>
<dbReference type="RefSeq" id="WP_011590299.1">
    <property type="nucleotide sequence ID" value="NC_008261.1"/>
</dbReference>
<feature type="transmembrane region" description="Helical" evidence="5">
    <location>
        <begin position="7"/>
        <end position="29"/>
    </location>
</feature>
<dbReference type="Pfam" id="PF00654">
    <property type="entry name" value="Voltage_CLC"/>
    <property type="match status" value="1"/>
</dbReference>
<evidence type="ECO:0000256" key="5">
    <source>
        <dbReference type="SAM" id="Phobius"/>
    </source>
</evidence>
<sequence length="418" mass="46053">MKKYFSLGILILYGIVLGGIVGAVSWLFLYVVSSGIHFMWNELPGKFNLPYWTILVCSIGGILVGLCQKYLGEYPKLMPEVMAEFKETKRVDYKNVPKACVSALITLFFGASLGPEAALVNIIGGLSTLVGDFLKWIVKDKELEKYDSLVTEFSMEATIGLIFHAPLIGLTPLIEDDDSSVRKNIKTIVYSITTAAGFGVLILLSQIDNRPSFIVHFGSFNLGMSEIISIISLIICGILMALLYGGYGKILHKIFLPLKNYKIIRALIGGIILGIVGTWLPYTLFSGEHEVKVLVKEWSSLSIRILILISLVKLFLTEVCLSTGWRGGHIFPVVFSGVSMGYALSAIFSIDPVVTVTIVTTAFTSSVLRNAVVTLLLLVLFFPSSLIWIMLIAAFLSAYVLKRWDSRGNKEESVKKVI</sequence>
<feature type="transmembrane region" description="Helical" evidence="5">
    <location>
        <begin position="375"/>
        <end position="401"/>
    </location>
</feature>
<dbReference type="SUPFAM" id="SSF81340">
    <property type="entry name" value="Clc chloride channel"/>
    <property type="match status" value="1"/>
</dbReference>
<dbReference type="PANTHER" id="PTHR43427:SF12">
    <property type="entry name" value="CHLORIDE TRANSPORTER"/>
    <property type="match status" value="1"/>
</dbReference>
<dbReference type="eggNOG" id="COG0038">
    <property type="taxonomic scope" value="Bacteria"/>
</dbReference>
<protein>
    <submittedName>
        <fullName evidence="6">Voltage-gated chloride channel family protein</fullName>
    </submittedName>
</protein>
<dbReference type="AlphaFoldDB" id="A0A0H2YQB9"/>
<dbReference type="InterPro" id="IPR001807">
    <property type="entry name" value="ClC"/>
</dbReference>
<proteinExistence type="predicted"/>
<dbReference type="Proteomes" id="UP000001823">
    <property type="component" value="Chromosome"/>
</dbReference>
<evidence type="ECO:0000256" key="1">
    <source>
        <dbReference type="ARBA" id="ARBA00004141"/>
    </source>
</evidence>
<dbReference type="STRING" id="195103.CPF_0661"/>
<evidence type="ECO:0000313" key="7">
    <source>
        <dbReference type="Proteomes" id="UP000001823"/>
    </source>
</evidence>
<feature type="transmembrane region" description="Helical" evidence="5">
    <location>
        <begin position="302"/>
        <end position="321"/>
    </location>
</feature>
<evidence type="ECO:0000256" key="2">
    <source>
        <dbReference type="ARBA" id="ARBA00022692"/>
    </source>
</evidence>
<dbReference type="KEGG" id="cpf:CPF_0661"/>
<dbReference type="HOGENOM" id="CLU_015263_8_0_9"/>
<evidence type="ECO:0000313" key="6">
    <source>
        <dbReference type="EMBL" id="ABG83018.1"/>
    </source>
</evidence>
<dbReference type="CDD" id="cd00400">
    <property type="entry name" value="Voltage_gated_ClC"/>
    <property type="match status" value="1"/>
</dbReference>
<comment type="subcellular location">
    <subcellularLocation>
        <location evidence="1">Membrane</location>
        <topology evidence="1">Multi-pass membrane protein</topology>
    </subcellularLocation>
</comment>
<feature type="transmembrane region" description="Helical" evidence="5">
    <location>
        <begin position="342"/>
        <end position="363"/>
    </location>
</feature>
<keyword evidence="7" id="KW-1185">Reference proteome</keyword>
<feature type="transmembrane region" description="Helical" evidence="5">
    <location>
        <begin position="49"/>
        <end position="67"/>
    </location>
</feature>
<dbReference type="PANTHER" id="PTHR43427">
    <property type="entry name" value="CHLORIDE CHANNEL PROTEIN CLC-E"/>
    <property type="match status" value="1"/>
</dbReference>
<dbReference type="EMBL" id="CP000246">
    <property type="protein sequence ID" value="ABG83018.1"/>
    <property type="molecule type" value="Genomic_DNA"/>
</dbReference>
<keyword evidence="3 5" id="KW-1133">Transmembrane helix</keyword>
<gene>
    <name evidence="6" type="ordered locus">CPF_0661</name>
</gene>
<dbReference type="Gene3D" id="1.10.3080.10">
    <property type="entry name" value="Clc chloride channel"/>
    <property type="match status" value="1"/>
</dbReference>
<keyword evidence="2 5" id="KW-0812">Transmembrane</keyword>
<feature type="transmembrane region" description="Helical" evidence="5">
    <location>
        <begin position="227"/>
        <end position="251"/>
    </location>
</feature>
<feature type="transmembrane region" description="Helical" evidence="5">
    <location>
        <begin position="188"/>
        <end position="207"/>
    </location>
</feature>
<reference evidence="6 7" key="1">
    <citation type="journal article" date="2006" name="Genome Res.">
        <title>Skewed genomic variability in strains of the toxigenic bacterial pathogen, Clostridium perfringens.</title>
        <authorList>
            <person name="Myers G.S."/>
            <person name="Rasko D.A."/>
            <person name="Cheung J.K."/>
            <person name="Ravel J."/>
            <person name="Seshadri R."/>
            <person name="Deboy R.T."/>
            <person name="Ren Q."/>
            <person name="Varga J."/>
            <person name="Awad M.M."/>
            <person name="Brinkac L.M."/>
            <person name="Daugherty S.C."/>
            <person name="Haft D.H."/>
            <person name="Dodson R.J."/>
            <person name="Madupu R."/>
            <person name="Nelson W.C."/>
            <person name="Rosovitz M.J."/>
            <person name="Sullivan S.A."/>
            <person name="Khouri H."/>
            <person name="Dimitrov G.I."/>
            <person name="Watkins K.L."/>
            <person name="Mulligan S."/>
            <person name="Benton J."/>
            <person name="Radune D."/>
            <person name="Fisher D.J."/>
            <person name="Atkins H.S."/>
            <person name="Hiscox T."/>
            <person name="Jost B.H."/>
            <person name="Billington S.J."/>
            <person name="Songer J.G."/>
            <person name="McClane B.A."/>
            <person name="Titball R.W."/>
            <person name="Rood J.I."/>
            <person name="Melville S.B."/>
            <person name="Paulsen I.T."/>
        </authorList>
    </citation>
    <scope>NUCLEOTIDE SEQUENCE [LARGE SCALE GENOMIC DNA]</scope>
    <source>
        <strain evidence="7">ATCC 13124 / DSM 756 / JCM 1290 / NCIMB 6125 / NCTC 8237 / S 107 / Type A</strain>
    </source>
</reference>
<dbReference type="PaxDb" id="195103-CPF_0661"/>
<dbReference type="InterPro" id="IPR014743">
    <property type="entry name" value="Cl-channel_core"/>
</dbReference>
<dbReference type="GO" id="GO:0016020">
    <property type="term" value="C:membrane"/>
    <property type="evidence" value="ECO:0007669"/>
    <property type="project" value="UniProtKB-SubCell"/>
</dbReference>
<dbReference type="InterPro" id="IPR050368">
    <property type="entry name" value="ClC-type_chloride_channel"/>
</dbReference>